<proteinExistence type="predicted"/>
<dbReference type="EMBL" id="CAJVPY010054193">
    <property type="protein sequence ID" value="CAG8816634.1"/>
    <property type="molecule type" value="Genomic_DNA"/>
</dbReference>
<reference evidence="6" key="1">
    <citation type="submission" date="2021-06" db="EMBL/GenBank/DDBJ databases">
        <authorList>
            <person name="Kallberg Y."/>
            <person name="Tangrot J."/>
            <person name="Rosling A."/>
        </authorList>
    </citation>
    <scope>NUCLEOTIDE SEQUENCE</scope>
    <source>
        <strain evidence="6">MA453B</strain>
    </source>
</reference>
<feature type="compositionally biased region" description="Polar residues" evidence="4">
    <location>
        <begin position="13"/>
        <end position="33"/>
    </location>
</feature>
<keyword evidence="2" id="KW-0863">Zinc-finger</keyword>
<dbReference type="InterPro" id="IPR003656">
    <property type="entry name" value="Znf_BED"/>
</dbReference>
<protein>
    <submittedName>
        <fullName evidence="6">7708_t:CDS:1</fullName>
    </submittedName>
</protein>
<organism evidence="6 7">
    <name type="scientific">Dentiscutata erythropus</name>
    <dbReference type="NCBI Taxonomy" id="1348616"/>
    <lineage>
        <taxon>Eukaryota</taxon>
        <taxon>Fungi</taxon>
        <taxon>Fungi incertae sedis</taxon>
        <taxon>Mucoromycota</taxon>
        <taxon>Glomeromycotina</taxon>
        <taxon>Glomeromycetes</taxon>
        <taxon>Diversisporales</taxon>
        <taxon>Gigasporaceae</taxon>
        <taxon>Dentiscutata</taxon>
    </lineage>
</organism>
<name>A0A9N9K865_9GLOM</name>
<accession>A0A9N9K865</accession>
<evidence type="ECO:0000313" key="7">
    <source>
        <dbReference type="Proteomes" id="UP000789405"/>
    </source>
</evidence>
<sequence length="55" mass="6366">RVIRLSDMEDILTNENNDSTLSSSITPNDSASQCNEQFTKKFSTTTLRRHLKRKH</sequence>
<dbReference type="Proteomes" id="UP000789405">
    <property type="component" value="Unassembled WGS sequence"/>
</dbReference>
<keyword evidence="1" id="KW-0479">Metal-binding</keyword>
<feature type="non-terminal residue" evidence="6">
    <location>
        <position position="1"/>
    </location>
</feature>
<evidence type="ECO:0000256" key="4">
    <source>
        <dbReference type="SAM" id="MobiDB-lite"/>
    </source>
</evidence>
<comment type="caution">
    <text evidence="6">The sequence shown here is derived from an EMBL/GenBank/DDBJ whole genome shotgun (WGS) entry which is preliminary data.</text>
</comment>
<dbReference type="AlphaFoldDB" id="A0A9N9K865"/>
<dbReference type="OrthoDB" id="10447478at2759"/>
<evidence type="ECO:0000256" key="1">
    <source>
        <dbReference type="ARBA" id="ARBA00022723"/>
    </source>
</evidence>
<keyword evidence="7" id="KW-1185">Reference proteome</keyword>
<dbReference type="GO" id="GO:0003677">
    <property type="term" value="F:DNA binding"/>
    <property type="evidence" value="ECO:0007669"/>
    <property type="project" value="InterPro"/>
</dbReference>
<feature type="region of interest" description="Disordered" evidence="4">
    <location>
        <begin position="1"/>
        <end position="33"/>
    </location>
</feature>
<evidence type="ECO:0000313" key="6">
    <source>
        <dbReference type="EMBL" id="CAG8816634.1"/>
    </source>
</evidence>
<dbReference type="GO" id="GO:0008270">
    <property type="term" value="F:zinc ion binding"/>
    <property type="evidence" value="ECO:0007669"/>
    <property type="project" value="UniProtKB-KW"/>
</dbReference>
<keyword evidence="3" id="KW-0862">Zinc</keyword>
<evidence type="ECO:0000256" key="3">
    <source>
        <dbReference type="ARBA" id="ARBA00022833"/>
    </source>
</evidence>
<dbReference type="Pfam" id="PF02892">
    <property type="entry name" value="zf-BED"/>
    <property type="match status" value="1"/>
</dbReference>
<evidence type="ECO:0000259" key="5">
    <source>
        <dbReference type="Pfam" id="PF02892"/>
    </source>
</evidence>
<gene>
    <name evidence="6" type="ORF">DERYTH_LOCUS26306</name>
</gene>
<feature type="domain" description="BED-type" evidence="5">
    <location>
        <begin position="34"/>
        <end position="55"/>
    </location>
</feature>
<evidence type="ECO:0000256" key="2">
    <source>
        <dbReference type="ARBA" id="ARBA00022771"/>
    </source>
</evidence>
<feature type="non-terminal residue" evidence="6">
    <location>
        <position position="55"/>
    </location>
</feature>